<dbReference type="InterPro" id="IPR052187">
    <property type="entry name" value="MFSD1"/>
</dbReference>
<keyword evidence="21" id="KW-1185">Reference proteome</keyword>
<feature type="transmembrane region" description="Helical" evidence="19">
    <location>
        <begin position="360"/>
        <end position="381"/>
    </location>
</feature>
<comment type="catalytic activity">
    <reaction evidence="4">
        <text>L-alpha-aminoacyl-L-histidine(out) = L-alpha-aminoacyl-L-histidine(in)</text>
        <dbReference type="Rhea" id="RHEA:79375"/>
        <dbReference type="ChEBI" id="CHEBI:229967"/>
    </reaction>
</comment>
<comment type="catalytic activity">
    <reaction evidence="3">
        <text>L-alpha-aminoacyl-L-arginine(out) = L-alpha-aminoacyl-L-arginine(in)</text>
        <dbReference type="Rhea" id="RHEA:79367"/>
        <dbReference type="ChEBI" id="CHEBI:229968"/>
    </reaction>
</comment>
<comment type="catalytic activity">
    <reaction evidence="13">
        <text>L-lysyl-glycine(out) = L-lysyl-glycine(in)</text>
        <dbReference type="Rhea" id="RHEA:79407"/>
        <dbReference type="ChEBI" id="CHEBI:191202"/>
    </reaction>
</comment>
<comment type="catalytic activity">
    <reaction evidence="11">
        <text>L-histidyl-L-alpha-amino acid(out) = L-histidyl-L-alpha-amino acid(in)</text>
        <dbReference type="Rhea" id="RHEA:79379"/>
        <dbReference type="ChEBI" id="CHEBI:229964"/>
    </reaction>
</comment>
<keyword evidence="19" id="KW-1133">Transmembrane helix</keyword>
<dbReference type="RefSeq" id="XP_004356249.1">
    <property type="nucleotide sequence ID" value="XM_004356196.1"/>
</dbReference>
<evidence type="ECO:0000256" key="10">
    <source>
        <dbReference type="ARBA" id="ARBA00044903"/>
    </source>
</evidence>
<sequence length="554" mass="60975">MDENNIEGGGTGGAGGGSIEYGGGGGSVDDYGGSSADDNGLAVYNGGSVIYHDEQENDTIGILTKNRIDDNNNNDPDDISLDGADLNTTPLPIIDEKSNTTTTTMKMKKKQSILSKEFWKKNYKKILVLFLIINLGFPLYLSYNMPTSLVKIIGGILVDLFGPNKCSIAFMGLMTISTILAGISTITPTPSFGLIVFSRVLLGIGGESCLVCISALLSTWFKSDEMPFVMGIESTWVQFASLLAFGMLPSLYEATNFPFTVWFCSLVTILGLFLNIIFLVFQKRLDFRNKYGELKDEDELESKDKNGNRIRWKDIELSEVDLISSQDNASNDTINSTTKQSSIRKIFSELKKALSLVRMITLRMWLLFFITFFGYSAFYGFDIIVIDMIVEKYKYGDTKAAMMMAIETFFTGSMGPVFGFFVKKFEKRLTAQAVGITVMGIGLAIMTITTTTPLPWVLITGLGYGLMNNSIMSSVPVVVDEQVVGTAYGLIGTSYNLGIILYPILLGATRQSTGNYTLAMWILVLSSVLALVFVGILKYFDKKELNVNKRLDSK</sequence>
<feature type="compositionally biased region" description="Gly residues" evidence="18">
    <location>
        <begin position="7"/>
        <end position="27"/>
    </location>
</feature>
<evidence type="ECO:0000256" key="7">
    <source>
        <dbReference type="ARBA" id="ARBA00044898"/>
    </source>
</evidence>
<evidence type="ECO:0000256" key="8">
    <source>
        <dbReference type="ARBA" id="ARBA00044899"/>
    </source>
</evidence>
<evidence type="ECO:0000256" key="17">
    <source>
        <dbReference type="ARBA" id="ARBA00046376"/>
    </source>
</evidence>
<evidence type="ECO:0000256" key="6">
    <source>
        <dbReference type="ARBA" id="ARBA00044893"/>
    </source>
</evidence>
<evidence type="ECO:0000256" key="1">
    <source>
        <dbReference type="ARBA" id="ARBA00044876"/>
    </source>
</evidence>
<evidence type="ECO:0000256" key="15">
    <source>
        <dbReference type="ARBA" id="ARBA00045018"/>
    </source>
</evidence>
<dbReference type="GO" id="GO:0022857">
    <property type="term" value="F:transmembrane transporter activity"/>
    <property type="evidence" value="ECO:0007669"/>
    <property type="project" value="InterPro"/>
</dbReference>
<keyword evidence="19" id="KW-0812">Transmembrane</keyword>
<reference evidence="21" key="1">
    <citation type="journal article" date="2011" name="Genome Res.">
        <title>Phylogeny-wide analysis of social amoeba genomes highlights ancient origins for complex intercellular communication.</title>
        <authorList>
            <person name="Heidel A.J."/>
            <person name="Lawal H.M."/>
            <person name="Felder M."/>
            <person name="Schilde C."/>
            <person name="Helps N.R."/>
            <person name="Tunggal B."/>
            <person name="Rivero F."/>
            <person name="John U."/>
            <person name="Schleicher M."/>
            <person name="Eichinger L."/>
            <person name="Platzer M."/>
            <person name="Noegel A.A."/>
            <person name="Schaap P."/>
            <person name="Gloeckner G."/>
        </authorList>
    </citation>
    <scope>NUCLEOTIDE SEQUENCE [LARGE SCALE GENOMIC DNA]</scope>
    <source>
        <strain evidence="21">SH3</strain>
    </source>
</reference>
<dbReference type="Proteomes" id="UP000007797">
    <property type="component" value="Unassembled WGS sequence"/>
</dbReference>
<feature type="transmembrane region" description="Helical" evidence="19">
    <location>
        <begin position="200"/>
        <end position="221"/>
    </location>
</feature>
<organism evidence="20 21">
    <name type="scientific">Cavenderia fasciculata</name>
    <name type="common">Slime mold</name>
    <name type="synonym">Dictyostelium fasciculatum</name>
    <dbReference type="NCBI Taxonomy" id="261658"/>
    <lineage>
        <taxon>Eukaryota</taxon>
        <taxon>Amoebozoa</taxon>
        <taxon>Evosea</taxon>
        <taxon>Eumycetozoa</taxon>
        <taxon>Dictyostelia</taxon>
        <taxon>Acytosteliales</taxon>
        <taxon>Cavenderiaceae</taxon>
        <taxon>Cavenderia</taxon>
    </lineage>
</organism>
<dbReference type="OrthoDB" id="424834at2759"/>
<feature type="transmembrane region" description="Helical" evidence="19">
    <location>
        <begin position="126"/>
        <end position="143"/>
    </location>
</feature>
<dbReference type="OMA" id="IIMAFET"/>
<feature type="transmembrane region" description="Helical" evidence="19">
    <location>
        <begin position="483"/>
        <end position="506"/>
    </location>
</feature>
<dbReference type="Gene3D" id="1.20.1250.20">
    <property type="entry name" value="MFS general substrate transporter like domains"/>
    <property type="match status" value="1"/>
</dbReference>
<comment type="function">
    <text evidence="16">Lysosomal dipeptide uniporter that selectively exports lysine, arginine or histidine-containing dipeptides with a net positive charge from the lysosome lumen into the cytosol. Could play a role in a specific type of protein O-glycosylation indirectly regulating macrophages migration and tissue invasion. Also essential for liver homeostasis.</text>
</comment>
<evidence type="ECO:0000256" key="2">
    <source>
        <dbReference type="ARBA" id="ARBA00044878"/>
    </source>
</evidence>
<comment type="catalytic activity">
    <reaction evidence="8">
        <text>L-arginyl-L-alpha-amino acid(out) = L-arginyl-L-alpha-amino acid(in)</text>
        <dbReference type="Rhea" id="RHEA:79371"/>
        <dbReference type="ChEBI" id="CHEBI:84315"/>
    </reaction>
</comment>
<dbReference type="EMBL" id="GL883021">
    <property type="protein sequence ID" value="EGG17765.1"/>
    <property type="molecule type" value="Genomic_DNA"/>
</dbReference>
<evidence type="ECO:0000256" key="4">
    <source>
        <dbReference type="ARBA" id="ARBA00044884"/>
    </source>
</evidence>
<feature type="transmembrane region" description="Helical" evidence="19">
    <location>
        <begin position="454"/>
        <end position="471"/>
    </location>
</feature>
<dbReference type="AlphaFoldDB" id="F4Q463"/>
<evidence type="ECO:0000256" key="16">
    <source>
        <dbReference type="ARBA" id="ARBA00045709"/>
    </source>
</evidence>
<dbReference type="STRING" id="1054147.F4Q463"/>
<dbReference type="PANTHER" id="PTHR23512:SF7">
    <property type="entry name" value="MAJOR FACILITATOR SUPERFAMILY (MFS) PROFILE DOMAIN-CONTAINING PROTEIN"/>
    <property type="match status" value="1"/>
</dbReference>
<comment type="catalytic activity">
    <reaction evidence="9">
        <text>L-lysyl-L-lysine(out) = L-lysyl-L-lysine(in)</text>
        <dbReference type="Rhea" id="RHEA:79403"/>
        <dbReference type="ChEBI" id="CHEBI:229956"/>
    </reaction>
</comment>
<dbReference type="GeneID" id="14869417"/>
<feature type="region of interest" description="Disordered" evidence="18">
    <location>
        <begin position="1"/>
        <end position="32"/>
    </location>
</feature>
<feature type="transmembrane region" description="Helical" evidence="19">
    <location>
        <begin position="429"/>
        <end position="448"/>
    </location>
</feature>
<feature type="transmembrane region" description="Helical" evidence="19">
    <location>
        <begin position="259"/>
        <end position="281"/>
    </location>
</feature>
<keyword evidence="19" id="KW-0472">Membrane</keyword>
<evidence type="ECO:0000256" key="9">
    <source>
        <dbReference type="ARBA" id="ARBA00044900"/>
    </source>
</evidence>
<comment type="catalytic activity">
    <reaction evidence="10">
        <text>L-arginyl-glycine(out) = L-arginyl-glycine(in)</text>
        <dbReference type="Rhea" id="RHEA:79391"/>
        <dbReference type="ChEBI" id="CHEBI:229955"/>
    </reaction>
</comment>
<evidence type="ECO:0000256" key="14">
    <source>
        <dbReference type="ARBA" id="ARBA00044985"/>
    </source>
</evidence>
<comment type="catalytic activity">
    <reaction evidence="7">
        <text>L-aspartyl-L-lysine(out) = L-aspartyl-L-lysine(in)</text>
        <dbReference type="Rhea" id="RHEA:79411"/>
        <dbReference type="ChEBI" id="CHEBI:229953"/>
    </reaction>
</comment>
<name>F4Q463_CACFS</name>
<dbReference type="SUPFAM" id="SSF103473">
    <property type="entry name" value="MFS general substrate transporter"/>
    <property type="match status" value="1"/>
</dbReference>
<dbReference type="InterPro" id="IPR036259">
    <property type="entry name" value="MFS_trans_sf"/>
</dbReference>
<accession>F4Q463</accession>
<proteinExistence type="predicted"/>
<dbReference type="Pfam" id="PF07690">
    <property type="entry name" value="MFS_1"/>
    <property type="match status" value="1"/>
</dbReference>
<gene>
    <name evidence="20" type="ORF">DFA_08764</name>
</gene>
<comment type="catalytic activity">
    <reaction evidence="2">
        <text>L-histidyl-glycine(out) = L-histidyl-glycine(in)</text>
        <dbReference type="Rhea" id="RHEA:79395"/>
        <dbReference type="ChEBI" id="CHEBI:229957"/>
    </reaction>
</comment>
<evidence type="ECO:0000313" key="20">
    <source>
        <dbReference type="EMBL" id="EGG17765.1"/>
    </source>
</evidence>
<evidence type="ECO:0000313" key="21">
    <source>
        <dbReference type="Proteomes" id="UP000007797"/>
    </source>
</evidence>
<comment type="catalytic activity">
    <reaction evidence="1">
        <text>L-lysyl-L-alanine(out) = L-lysyl-L-alanine(in)</text>
        <dbReference type="Rhea" id="RHEA:79399"/>
        <dbReference type="ChEBI" id="CHEBI:229954"/>
    </reaction>
</comment>
<comment type="catalytic activity">
    <reaction evidence="5">
        <text>L-lysyl-L-alpha-amino acid(out) = L-lysyl-L-alpha-amino acid(in)</text>
        <dbReference type="Rhea" id="RHEA:79387"/>
        <dbReference type="ChEBI" id="CHEBI:229965"/>
    </reaction>
</comment>
<comment type="subunit">
    <text evidence="17">Homodimer. Interacts with lysosomal protein GLMP (via lumenal domain); the interaction starts while both proteins are still in the endoplasmic reticulum and is required for stabilization of MFSD1 in lysosomes but has no direct effect on its targeting to lysosomes or transporter activity.</text>
</comment>
<evidence type="ECO:0000256" key="11">
    <source>
        <dbReference type="ARBA" id="ARBA00044912"/>
    </source>
</evidence>
<evidence type="ECO:0000256" key="5">
    <source>
        <dbReference type="ARBA" id="ARBA00044891"/>
    </source>
</evidence>
<feature type="transmembrane region" description="Helical" evidence="19">
    <location>
        <begin position="168"/>
        <end position="188"/>
    </location>
</feature>
<evidence type="ECO:0000256" key="12">
    <source>
        <dbReference type="ARBA" id="ARBA00044919"/>
    </source>
</evidence>
<dbReference type="PANTHER" id="PTHR23512">
    <property type="entry name" value="MAJOR FACILITATOR SUPERFAMILY DOMAIN-CONTAINING PROTEIN 1"/>
    <property type="match status" value="1"/>
</dbReference>
<comment type="catalytic activity">
    <reaction evidence="6">
        <text>L-alpha-aminoacyl-L-lysine(out) = L-alpha-aminoacyl-L-lysine(in)</text>
        <dbReference type="Rhea" id="RHEA:79383"/>
        <dbReference type="ChEBI" id="CHEBI:229966"/>
    </reaction>
</comment>
<comment type="catalytic activity">
    <reaction evidence="12">
        <text>L-alanyl-L-lysine(out) = L-alanyl-L-lysine(in)</text>
        <dbReference type="Rhea" id="RHEA:79415"/>
        <dbReference type="ChEBI" id="CHEBI:192470"/>
    </reaction>
</comment>
<feature type="transmembrane region" description="Helical" evidence="19">
    <location>
        <begin position="518"/>
        <end position="540"/>
    </location>
</feature>
<evidence type="ECO:0000256" key="19">
    <source>
        <dbReference type="SAM" id="Phobius"/>
    </source>
</evidence>
<dbReference type="KEGG" id="dfa:DFA_08764"/>
<evidence type="ECO:0000256" key="13">
    <source>
        <dbReference type="ARBA" id="ARBA00044924"/>
    </source>
</evidence>
<feature type="transmembrane region" description="Helical" evidence="19">
    <location>
        <begin position="401"/>
        <end position="422"/>
    </location>
</feature>
<protein>
    <recommendedName>
        <fullName evidence="14">Lysosomal dipeptide transporter MFSD1</fullName>
    </recommendedName>
    <alternativeName>
        <fullName evidence="15">Major facilitator superfamily domain-containing protein 1</fullName>
    </alternativeName>
</protein>
<evidence type="ECO:0000256" key="3">
    <source>
        <dbReference type="ARBA" id="ARBA00044881"/>
    </source>
</evidence>
<dbReference type="InterPro" id="IPR011701">
    <property type="entry name" value="MFS"/>
</dbReference>
<evidence type="ECO:0000256" key="18">
    <source>
        <dbReference type="SAM" id="MobiDB-lite"/>
    </source>
</evidence>